<evidence type="ECO:0000259" key="14">
    <source>
        <dbReference type="SMART" id="SM00382"/>
    </source>
</evidence>
<evidence type="ECO:0000256" key="3">
    <source>
        <dbReference type="ARBA" id="ARBA00014919"/>
    </source>
</evidence>
<proteinExistence type="inferred from homology"/>
<dbReference type="NCBIfam" id="TIGR03499">
    <property type="entry name" value="FlhF"/>
    <property type="match status" value="1"/>
</dbReference>
<dbReference type="PANTHER" id="PTHR43134">
    <property type="entry name" value="SIGNAL RECOGNITION PARTICLE RECEPTOR SUBUNIT ALPHA"/>
    <property type="match status" value="1"/>
</dbReference>
<feature type="domain" description="SRP54-type proteins GTP-binding" evidence="15">
    <location>
        <begin position="195"/>
        <end position="386"/>
    </location>
</feature>
<evidence type="ECO:0000256" key="11">
    <source>
        <dbReference type="ARBA" id="ARBA00023225"/>
    </source>
</evidence>
<dbReference type="AlphaFoldDB" id="Q2LT05"/>
<dbReference type="OrthoDB" id="9778554at2"/>
<dbReference type="SMART" id="SM00382">
    <property type="entry name" value="AAA"/>
    <property type="match status" value="1"/>
</dbReference>
<dbReference type="FunFam" id="3.40.50.300:FF:000695">
    <property type="entry name" value="Flagellar biosynthesis regulator FlhF"/>
    <property type="match status" value="1"/>
</dbReference>
<evidence type="ECO:0000256" key="1">
    <source>
        <dbReference type="ARBA" id="ARBA00004413"/>
    </source>
</evidence>
<evidence type="ECO:0000313" key="17">
    <source>
        <dbReference type="Proteomes" id="UP000001933"/>
    </source>
</evidence>
<dbReference type="InterPro" id="IPR003593">
    <property type="entry name" value="AAA+_ATPase"/>
</dbReference>
<keyword evidence="8" id="KW-0653">Protein transport</keyword>
<dbReference type="PANTHER" id="PTHR43134:SF3">
    <property type="entry name" value="FLAGELLAR BIOSYNTHESIS PROTEIN FLHF"/>
    <property type="match status" value="1"/>
</dbReference>
<dbReference type="GO" id="GO:0005886">
    <property type="term" value="C:plasma membrane"/>
    <property type="evidence" value="ECO:0007669"/>
    <property type="project" value="UniProtKB-SubCell"/>
</dbReference>
<evidence type="ECO:0000256" key="13">
    <source>
        <dbReference type="NCBIfam" id="TIGR03499"/>
    </source>
</evidence>
<evidence type="ECO:0000256" key="12">
    <source>
        <dbReference type="ARBA" id="ARBA00025337"/>
    </source>
</evidence>
<keyword evidence="7" id="KW-1005">Bacterial flagellum biogenesis</keyword>
<dbReference type="SUPFAM" id="SSF52540">
    <property type="entry name" value="P-loop containing nucleoside triphosphate hydrolases"/>
    <property type="match status" value="1"/>
</dbReference>
<comment type="similarity">
    <text evidence="2">Belongs to the GTP-binding SRP family.</text>
</comment>
<keyword evidence="6" id="KW-0547">Nucleotide-binding</keyword>
<keyword evidence="5" id="KW-1003">Cell membrane</keyword>
<keyword evidence="17" id="KW-1185">Reference proteome</keyword>
<dbReference type="InterPro" id="IPR047040">
    <property type="entry name" value="FlhF__GTPase_dom"/>
</dbReference>
<evidence type="ECO:0000313" key="16">
    <source>
        <dbReference type="EMBL" id="ABC77219.1"/>
    </source>
</evidence>
<evidence type="ECO:0000256" key="8">
    <source>
        <dbReference type="ARBA" id="ARBA00022927"/>
    </source>
</evidence>
<feature type="domain" description="AAA+ ATPase" evidence="14">
    <location>
        <begin position="194"/>
        <end position="340"/>
    </location>
</feature>
<dbReference type="RefSeq" id="WP_011417248.1">
    <property type="nucleotide sequence ID" value="NC_007759.1"/>
</dbReference>
<dbReference type="GO" id="GO:0005047">
    <property type="term" value="F:signal recognition particle binding"/>
    <property type="evidence" value="ECO:0007669"/>
    <property type="project" value="TreeGrafter"/>
</dbReference>
<dbReference type="SMART" id="SM00962">
    <property type="entry name" value="SRP54"/>
    <property type="match status" value="1"/>
</dbReference>
<sequence>MQIKRYEVANVQEAVKKIKKDLGPDAIILSSKKLRGSGGGMLEVIAARDLDFTTNAGQNDLSGNNEWRIEQDRGKSLEDLASYLKNNFEELKRLFQDLKNERYMLTELAELKDSMNTFFDVLGLKRNRTGCVQTDQIYYNLISKGISKEKAWKAVEKVKNEFASGQIENVQAGLSVIESLIGQSLPFVNHSEKEKRVKVFIGPTGVGKTTTLAKLSAYHALSKKKTVGLITTDTYRIAAVEQLKTYARIIGIPLRVAPRKDDFKQSLKKFADKDVILVDTPGRSSNDIVNLKKLNETLRSDIPFESNLLISLTSSRESMMEVALRYRIFDYDRIILTKADESLRVGFLWDVLDRISKPVSYITNGQNVPHDIEEATPQKIARMIIGNDLN</sequence>
<accession>Q2LT05</accession>
<comment type="function">
    <text evidence="12">Necessary for flagellar biosynthesis. May be involved in translocation of the flagellum.</text>
</comment>
<dbReference type="KEGG" id="sat:SYN_02829"/>
<keyword evidence="4" id="KW-0813">Transport</keyword>
<evidence type="ECO:0000256" key="10">
    <source>
        <dbReference type="ARBA" id="ARBA00023136"/>
    </source>
</evidence>
<dbReference type="EMBL" id="CP000252">
    <property type="protein sequence ID" value="ABC77219.1"/>
    <property type="molecule type" value="Genomic_DNA"/>
</dbReference>
<dbReference type="GO" id="GO:0003924">
    <property type="term" value="F:GTPase activity"/>
    <property type="evidence" value="ECO:0007669"/>
    <property type="project" value="UniProtKB-UniRule"/>
</dbReference>
<dbReference type="Gene3D" id="3.40.50.300">
    <property type="entry name" value="P-loop containing nucleotide triphosphate hydrolases"/>
    <property type="match status" value="1"/>
</dbReference>
<comment type="subcellular location">
    <subcellularLocation>
        <location evidence="1">Cell membrane</location>
        <topology evidence="1">Peripheral membrane protein</topology>
        <orientation evidence="1">Cytoplasmic side</orientation>
    </subcellularLocation>
</comment>
<dbReference type="CDD" id="cd17873">
    <property type="entry name" value="FlhF"/>
    <property type="match status" value="1"/>
</dbReference>
<evidence type="ECO:0000256" key="9">
    <source>
        <dbReference type="ARBA" id="ARBA00023134"/>
    </source>
</evidence>
<dbReference type="Proteomes" id="UP000001933">
    <property type="component" value="Chromosome"/>
</dbReference>
<evidence type="ECO:0000256" key="7">
    <source>
        <dbReference type="ARBA" id="ARBA00022795"/>
    </source>
</evidence>
<keyword evidence="9" id="KW-0342">GTP-binding</keyword>
<organism evidence="16 17">
    <name type="scientific">Syntrophus aciditrophicus (strain SB)</name>
    <dbReference type="NCBI Taxonomy" id="56780"/>
    <lineage>
        <taxon>Bacteria</taxon>
        <taxon>Pseudomonadati</taxon>
        <taxon>Thermodesulfobacteriota</taxon>
        <taxon>Syntrophia</taxon>
        <taxon>Syntrophales</taxon>
        <taxon>Syntrophaceae</taxon>
        <taxon>Syntrophus</taxon>
    </lineage>
</organism>
<keyword evidence="16" id="KW-0969">Cilium</keyword>
<evidence type="ECO:0000256" key="6">
    <source>
        <dbReference type="ARBA" id="ARBA00022741"/>
    </source>
</evidence>
<dbReference type="HOGENOM" id="CLU_009301_11_4_7"/>
<keyword evidence="10" id="KW-0472">Membrane</keyword>
<evidence type="ECO:0000256" key="4">
    <source>
        <dbReference type="ARBA" id="ARBA00022448"/>
    </source>
</evidence>
<dbReference type="eggNOG" id="COG1419">
    <property type="taxonomic scope" value="Bacteria"/>
</dbReference>
<dbReference type="InterPro" id="IPR020006">
    <property type="entry name" value="FlhF"/>
</dbReference>
<name>Q2LT05_SYNAS</name>
<evidence type="ECO:0000259" key="15">
    <source>
        <dbReference type="SMART" id="SM00962"/>
    </source>
</evidence>
<dbReference type="InterPro" id="IPR000897">
    <property type="entry name" value="SRP54_GTPase_dom"/>
</dbReference>
<keyword evidence="16" id="KW-0282">Flagellum</keyword>
<dbReference type="STRING" id="56780.SYN_02829"/>
<reference evidence="16 17" key="1">
    <citation type="journal article" date="2007" name="Proc. Natl. Acad. Sci. U.S.A.">
        <title>The genome of Syntrophus aciditrophicus: life at the thermodynamic limit of microbial growth.</title>
        <authorList>
            <person name="McInerney M.J."/>
            <person name="Rohlin L."/>
            <person name="Mouttaki H."/>
            <person name="Kim U."/>
            <person name="Krupp R.S."/>
            <person name="Rios-Hernandez L."/>
            <person name="Sieber J."/>
            <person name="Struchtemeyer C.G."/>
            <person name="Bhattacharyya A."/>
            <person name="Campbell J.W."/>
            <person name="Gunsalus R.P."/>
        </authorList>
    </citation>
    <scope>NUCLEOTIDE SEQUENCE [LARGE SCALE GENOMIC DNA]</scope>
    <source>
        <strain evidence="16 17">SB</strain>
    </source>
</reference>
<dbReference type="GO" id="GO:0005525">
    <property type="term" value="F:GTP binding"/>
    <property type="evidence" value="ECO:0007669"/>
    <property type="project" value="UniProtKB-UniRule"/>
</dbReference>
<dbReference type="InterPro" id="IPR027417">
    <property type="entry name" value="P-loop_NTPase"/>
</dbReference>
<keyword evidence="16" id="KW-0966">Cell projection</keyword>
<evidence type="ECO:0000256" key="2">
    <source>
        <dbReference type="ARBA" id="ARBA00008531"/>
    </source>
</evidence>
<dbReference type="Pfam" id="PF00448">
    <property type="entry name" value="SRP54"/>
    <property type="match status" value="1"/>
</dbReference>
<gene>
    <name evidence="16" type="ORF">SYN_02829</name>
</gene>
<dbReference type="Gene3D" id="1.20.120.1380">
    <property type="entry name" value="Flagellar FlhF biosynthesis protein, N domain"/>
    <property type="match status" value="1"/>
</dbReference>
<keyword evidence="11" id="KW-1006">Bacterial flagellum protein export</keyword>
<dbReference type="GO" id="GO:0015031">
    <property type="term" value="P:protein transport"/>
    <property type="evidence" value="ECO:0007669"/>
    <property type="project" value="UniProtKB-KW"/>
</dbReference>
<dbReference type="InParanoid" id="Q2LT05"/>
<protein>
    <recommendedName>
        <fullName evidence="3 13">Flagellar biosynthesis protein FlhF</fullName>
    </recommendedName>
</protein>
<dbReference type="GO" id="GO:0044781">
    <property type="term" value="P:bacterial-type flagellum organization"/>
    <property type="evidence" value="ECO:0007669"/>
    <property type="project" value="UniProtKB-UniRule"/>
</dbReference>
<dbReference type="GO" id="GO:0006614">
    <property type="term" value="P:SRP-dependent cotranslational protein targeting to membrane"/>
    <property type="evidence" value="ECO:0007669"/>
    <property type="project" value="UniProtKB-UniRule"/>
</dbReference>
<evidence type="ECO:0000256" key="5">
    <source>
        <dbReference type="ARBA" id="ARBA00022475"/>
    </source>
</evidence>